<gene>
    <name evidence="1" type="ORF">SAMN04489842_1153</name>
</gene>
<evidence type="ECO:0000313" key="1">
    <source>
        <dbReference type="EMBL" id="SDQ55382.1"/>
    </source>
</evidence>
<evidence type="ECO:0000313" key="2">
    <source>
        <dbReference type="Proteomes" id="UP000198848"/>
    </source>
</evidence>
<keyword evidence="2" id="KW-1185">Reference proteome</keyword>
<dbReference type="AlphaFoldDB" id="A0A1H1BTT6"/>
<dbReference type="RefSeq" id="WP_170830971.1">
    <property type="nucleotide sequence ID" value="NZ_FNLC01000001.1"/>
</dbReference>
<reference evidence="2" key="1">
    <citation type="submission" date="2016-10" db="EMBL/GenBank/DDBJ databases">
        <authorList>
            <person name="Varghese N."/>
            <person name="Submissions S."/>
        </authorList>
    </citation>
    <scope>NUCLEOTIDE SEQUENCE [LARGE SCALE GENOMIC DNA]</scope>
    <source>
        <strain evidence="2">DSM 24767</strain>
    </source>
</reference>
<proteinExistence type="predicted"/>
<accession>A0A1H1BTT6</accession>
<organism evidence="1 2">
    <name type="scientific">Natronobacterium texcoconense</name>
    <dbReference type="NCBI Taxonomy" id="1095778"/>
    <lineage>
        <taxon>Archaea</taxon>
        <taxon>Methanobacteriati</taxon>
        <taxon>Methanobacteriota</taxon>
        <taxon>Stenosarchaea group</taxon>
        <taxon>Halobacteria</taxon>
        <taxon>Halobacteriales</taxon>
        <taxon>Natrialbaceae</taxon>
        <taxon>Natronobacterium</taxon>
    </lineage>
</organism>
<sequence length="50" mass="5477">MVQSVLFSFTVLFGILLLAGVLGASYAGTMLALKRFFGDEYSERPRTTSD</sequence>
<name>A0A1H1BTT6_NATTX</name>
<dbReference type="Proteomes" id="UP000198848">
    <property type="component" value="Unassembled WGS sequence"/>
</dbReference>
<protein>
    <submittedName>
        <fullName evidence="1">Uncharacterized protein</fullName>
    </submittedName>
</protein>
<dbReference type="EMBL" id="FNLC01000001">
    <property type="protein sequence ID" value="SDQ55382.1"/>
    <property type="molecule type" value="Genomic_DNA"/>
</dbReference>
<dbReference type="STRING" id="1095778.SAMN04489842_1153"/>